<evidence type="ECO:0000256" key="1">
    <source>
        <dbReference type="SAM" id="MobiDB-lite"/>
    </source>
</evidence>
<feature type="region of interest" description="Disordered" evidence="1">
    <location>
        <begin position="38"/>
        <end position="78"/>
    </location>
</feature>
<proteinExistence type="predicted"/>
<evidence type="ECO:0000313" key="2">
    <source>
        <dbReference type="EMBL" id="KAF3557539.1"/>
    </source>
</evidence>
<reference evidence="2" key="1">
    <citation type="submission" date="2019-12" db="EMBL/GenBank/DDBJ databases">
        <title>Genome sequencing and annotation of Brassica cretica.</title>
        <authorList>
            <person name="Studholme D.J."/>
            <person name="Sarris P."/>
        </authorList>
    </citation>
    <scope>NUCLEOTIDE SEQUENCE</scope>
    <source>
        <strain evidence="2">PFS-109/04</strain>
        <tissue evidence="2">Leaf</tissue>
    </source>
</reference>
<evidence type="ECO:0000313" key="3">
    <source>
        <dbReference type="Proteomes" id="UP000712600"/>
    </source>
</evidence>
<dbReference type="Proteomes" id="UP000712600">
    <property type="component" value="Unassembled WGS sequence"/>
</dbReference>
<gene>
    <name evidence="2" type="ORF">F2Q69_00013732</name>
</gene>
<feature type="compositionally biased region" description="Low complexity" evidence="1">
    <location>
        <begin position="52"/>
        <end position="70"/>
    </location>
</feature>
<dbReference type="AlphaFoldDB" id="A0A8S9R3I1"/>
<accession>A0A8S9R3I1</accession>
<organism evidence="2 3">
    <name type="scientific">Brassica cretica</name>
    <name type="common">Mustard</name>
    <dbReference type="NCBI Taxonomy" id="69181"/>
    <lineage>
        <taxon>Eukaryota</taxon>
        <taxon>Viridiplantae</taxon>
        <taxon>Streptophyta</taxon>
        <taxon>Embryophyta</taxon>
        <taxon>Tracheophyta</taxon>
        <taxon>Spermatophyta</taxon>
        <taxon>Magnoliopsida</taxon>
        <taxon>eudicotyledons</taxon>
        <taxon>Gunneridae</taxon>
        <taxon>Pentapetalae</taxon>
        <taxon>rosids</taxon>
        <taxon>malvids</taxon>
        <taxon>Brassicales</taxon>
        <taxon>Brassicaceae</taxon>
        <taxon>Brassiceae</taxon>
        <taxon>Brassica</taxon>
    </lineage>
</organism>
<protein>
    <submittedName>
        <fullName evidence="2">Uncharacterized protein</fullName>
    </submittedName>
</protein>
<dbReference type="EMBL" id="QGKX02000996">
    <property type="protein sequence ID" value="KAF3557539.1"/>
    <property type="molecule type" value="Genomic_DNA"/>
</dbReference>
<name>A0A8S9R3I1_BRACR</name>
<sequence length="129" mass="14205">MLSSSLRPRHGSSNGTLFLRIAKAVGVKLTVTSSKTKNRKLFDRQHGRARRVSWPVSRPSSPVSRPATRPCSPGELPRVAAELPSDPFRLKNWPKNWPKNRLGTLAANTVKVGNLLARNPRSAIFANTS</sequence>
<comment type="caution">
    <text evidence="2">The sequence shown here is derived from an EMBL/GenBank/DDBJ whole genome shotgun (WGS) entry which is preliminary data.</text>
</comment>